<dbReference type="Proteomes" id="UP000001753">
    <property type="component" value="Chromosome"/>
</dbReference>
<evidence type="ECO:0000256" key="1">
    <source>
        <dbReference type="ARBA" id="ARBA00022801"/>
    </source>
</evidence>
<dbReference type="EMBL" id="ACMP01000027">
    <property type="protein sequence ID" value="EEL72400.1"/>
    <property type="molecule type" value="Genomic_DNA"/>
</dbReference>
<evidence type="ECO:0000256" key="2">
    <source>
        <dbReference type="PIRSR" id="PIRSR005962-1"/>
    </source>
</evidence>
<name>C2XPJ8_BACMY</name>
<dbReference type="Pfam" id="PF01546">
    <property type="entry name" value="Peptidase_M20"/>
    <property type="match status" value="1"/>
</dbReference>
<dbReference type="PANTHER" id="PTHR11014:SF63">
    <property type="entry name" value="METALLOPEPTIDASE, PUTATIVE (AFU_ORTHOLOGUE AFUA_6G09600)-RELATED"/>
    <property type="match status" value="1"/>
</dbReference>
<keyword evidence="2" id="KW-0479">Metal-binding</keyword>
<protein>
    <submittedName>
        <fullName evidence="4">Aminoacylase (N-acyl-L-amino acid amidohydrolase)</fullName>
    </submittedName>
</protein>
<feature type="domain" description="Peptidase M20 dimerisation" evidence="3">
    <location>
        <begin position="194"/>
        <end position="290"/>
    </location>
</feature>
<organism evidence="4">
    <name type="scientific">Bacillus mycoides</name>
    <dbReference type="NCBI Taxonomy" id="1405"/>
    <lineage>
        <taxon>Bacteria</taxon>
        <taxon>Bacillati</taxon>
        <taxon>Bacillota</taxon>
        <taxon>Bacilli</taxon>
        <taxon>Bacillales</taxon>
        <taxon>Bacillaceae</taxon>
        <taxon>Bacillus</taxon>
        <taxon>Bacillus cereus group</taxon>
    </lineage>
</organism>
<dbReference type="Gene3D" id="3.40.630.10">
    <property type="entry name" value="Zn peptidases"/>
    <property type="match status" value="1"/>
</dbReference>
<dbReference type="FunFam" id="3.30.70.360:FF:000001">
    <property type="entry name" value="N-acetyldiaminopimelate deacetylase"/>
    <property type="match status" value="1"/>
</dbReference>
<reference evidence="4" key="1">
    <citation type="journal article" date="2012" name="Genome Res.">
        <title>Genomic characterization of the Bacillus cereus sensu lato species: Backdrop to the evolution of Bacillus anthracis.</title>
        <authorList>
            <person name="Zwick M.E."/>
            <person name="Joseph S.J."/>
            <person name="Didelot X."/>
            <person name="Chen P.E."/>
            <person name="Bishop-Lilly K.A."/>
            <person name="Stewart A.C."/>
            <person name="Willner K."/>
            <person name="Nolan N."/>
            <person name="Lentz S."/>
            <person name="Thomason M.K."/>
            <person name="Sozhamannan S."/>
            <person name="Mateczun A.J."/>
            <person name="Du L."/>
            <person name="Read T.D."/>
        </authorList>
    </citation>
    <scope>NUCLEOTIDE SEQUENCE [LARGE SCALE GENOMIC DNA]</scope>
    <source>
        <strain evidence="4">AH603</strain>
    </source>
</reference>
<sequence>MVKKGRREMDVAKELVLSKNQLIEWRRHFHKYPELSFQEEKTSQFVFDILREIPYLEVSRPTKYSVMARLIGKQPGKTIAVRADMDALPIHEENKFDFISIYPGVMHACGHDGHMAILLGVVHKLVEEREKVKGEIRFLFQHAEENFPGGAEEMVAAGVMEGVDYIIGAHLWASLEVGKVGVIYGPAMAAPDVFKITIEGKGGHAGIPHETVDSIAIGAQVVSQIQQIVSRLTNPLDSLVVSVTQFHSGTTHNVIPEQAEIEGTVRSLRHELREETRKKLERIVKHITESYGAKYTFSYEYGYRPVVNDYEVTEIIEHTALQLYGREKVVRLQPTMAGEDFSAFLQKAPGTFFFIGAGNEEKGIIYPHHHPRFTIDEDALPIGMEVFVSSIMNFISKGE</sequence>
<dbReference type="InterPro" id="IPR011650">
    <property type="entry name" value="Peptidase_M20_dimer"/>
</dbReference>
<evidence type="ECO:0000313" key="4">
    <source>
        <dbReference type="EMBL" id="EEL72400.1"/>
    </source>
</evidence>
<dbReference type="PIRSF" id="PIRSF005962">
    <property type="entry name" value="Pept_M20D_amidohydro"/>
    <property type="match status" value="1"/>
</dbReference>
<dbReference type="SUPFAM" id="SSF55031">
    <property type="entry name" value="Bacterial exopeptidase dimerisation domain"/>
    <property type="match status" value="1"/>
</dbReference>
<feature type="binding site" evidence="2">
    <location>
        <position position="369"/>
    </location>
    <ligand>
        <name>Mn(2+)</name>
        <dbReference type="ChEBI" id="CHEBI:29035"/>
        <label>2</label>
    </ligand>
</feature>
<dbReference type="AlphaFoldDB" id="C2XPJ8"/>
<feature type="binding site" evidence="2">
    <location>
        <position position="145"/>
    </location>
    <ligand>
        <name>Mn(2+)</name>
        <dbReference type="ChEBI" id="CHEBI:29035"/>
        <label>2</label>
    </ligand>
</feature>
<dbReference type="PANTHER" id="PTHR11014">
    <property type="entry name" value="PEPTIDASE M20 FAMILY MEMBER"/>
    <property type="match status" value="1"/>
</dbReference>
<dbReference type="Gene3D" id="3.30.70.360">
    <property type="match status" value="1"/>
</dbReference>
<accession>C2XPJ8</accession>
<dbReference type="HOGENOM" id="CLU_023257_0_1_9"/>
<dbReference type="InterPro" id="IPR002933">
    <property type="entry name" value="Peptidase_M20"/>
</dbReference>
<dbReference type="GO" id="GO:0046872">
    <property type="term" value="F:metal ion binding"/>
    <property type="evidence" value="ECO:0007669"/>
    <property type="project" value="UniProtKB-KW"/>
</dbReference>
<proteinExistence type="predicted"/>
<comment type="caution">
    <text evidence="4">The sequence shown here is derived from an EMBL/GenBank/DDBJ whole genome shotgun (WGS) entry which is preliminary data.</text>
</comment>
<gene>
    <name evidence="4" type="ORF">bcere0026_6010</name>
</gene>
<keyword evidence="2" id="KW-0464">Manganese</keyword>
<keyword evidence="1 4" id="KW-0378">Hydrolase</keyword>
<dbReference type="Pfam" id="PF07687">
    <property type="entry name" value="M20_dimer"/>
    <property type="match status" value="1"/>
</dbReference>
<dbReference type="SUPFAM" id="SSF53187">
    <property type="entry name" value="Zn-dependent exopeptidases"/>
    <property type="match status" value="1"/>
</dbReference>
<evidence type="ECO:0000259" key="3">
    <source>
        <dbReference type="Pfam" id="PF07687"/>
    </source>
</evidence>
<feature type="binding site" evidence="2">
    <location>
        <position position="109"/>
    </location>
    <ligand>
        <name>Mn(2+)</name>
        <dbReference type="ChEBI" id="CHEBI:29035"/>
        <label>2</label>
    </ligand>
</feature>
<feature type="binding site" evidence="2">
    <location>
        <position position="170"/>
    </location>
    <ligand>
        <name>Mn(2+)</name>
        <dbReference type="ChEBI" id="CHEBI:29035"/>
        <label>2</label>
    </ligand>
</feature>
<dbReference type="GO" id="GO:0019877">
    <property type="term" value="P:diaminopimelate biosynthetic process"/>
    <property type="evidence" value="ECO:0007669"/>
    <property type="project" value="UniProtKB-ARBA"/>
</dbReference>
<dbReference type="InterPro" id="IPR036264">
    <property type="entry name" value="Bact_exopeptidase_dim_dom"/>
</dbReference>
<feature type="binding site" evidence="2">
    <location>
        <position position="111"/>
    </location>
    <ligand>
        <name>Mn(2+)</name>
        <dbReference type="ChEBI" id="CHEBI:29035"/>
        <label>2</label>
    </ligand>
</feature>
<comment type="cofactor">
    <cofactor evidence="2">
        <name>Mn(2+)</name>
        <dbReference type="ChEBI" id="CHEBI:29035"/>
    </cofactor>
    <text evidence="2">The Mn(2+) ion enhances activity.</text>
</comment>
<dbReference type="NCBIfam" id="TIGR01891">
    <property type="entry name" value="amidohydrolases"/>
    <property type="match status" value="1"/>
</dbReference>
<dbReference type="InterPro" id="IPR017439">
    <property type="entry name" value="Amidohydrolase"/>
</dbReference>
<dbReference type="GO" id="GO:0050118">
    <property type="term" value="F:N-acetyldiaminopimelate deacetylase activity"/>
    <property type="evidence" value="ECO:0007669"/>
    <property type="project" value="UniProtKB-ARBA"/>
</dbReference>